<gene>
    <name evidence="2" type="ORF">KSP39_PZI007491</name>
</gene>
<dbReference type="AlphaFoldDB" id="A0AAP0G9K6"/>
<protein>
    <submittedName>
        <fullName evidence="2">Uncharacterized protein</fullName>
    </submittedName>
</protein>
<reference evidence="2 3" key="1">
    <citation type="journal article" date="2022" name="Nat. Plants">
        <title>Genomes of leafy and leafless Platanthera orchids illuminate the evolution of mycoheterotrophy.</title>
        <authorList>
            <person name="Li M.H."/>
            <person name="Liu K.W."/>
            <person name="Li Z."/>
            <person name="Lu H.C."/>
            <person name="Ye Q.L."/>
            <person name="Zhang D."/>
            <person name="Wang J.Y."/>
            <person name="Li Y.F."/>
            <person name="Zhong Z.M."/>
            <person name="Liu X."/>
            <person name="Yu X."/>
            <person name="Liu D.K."/>
            <person name="Tu X.D."/>
            <person name="Liu B."/>
            <person name="Hao Y."/>
            <person name="Liao X.Y."/>
            <person name="Jiang Y.T."/>
            <person name="Sun W.H."/>
            <person name="Chen J."/>
            <person name="Chen Y.Q."/>
            <person name="Ai Y."/>
            <person name="Zhai J.W."/>
            <person name="Wu S.S."/>
            <person name="Zhou Z."/>
            <person name="Hsiao Y.Y."/>
            <person name="Wu W.L."/>
            <person name="Chen Y.Y."/>
            <person name="Lin Y.F."/>
            <person name="Hsu J.L."/>
            <person name="Li C.Y."/>
            <person name="Wang Z.W."/>
            <person name="Zhao X."/>
            <person name="Zhong W.Y."/>
            <person name="Ma X.K."/>
            <person name="Ma L."/>
            <person name="Huang J."/>
            <person name="Chen G.Z."/>
            <person name="Huang M.Z."/>
            <person name="Huang L."/>
            <person name="Peng D.H."/>
            <person name="Luo Y.B."/>
            <person name="Zou S.Q."/>
            <person name="Chen S.P."/>
            <person name="Lan S."/>
            <person name="Tsai W.C."/>
            <person name="Van de Peer Y."/>
            <person name="Liu Z.J."/>
        </authorList>
    </citation>
    <scope>NUCLEOTIDE SEQUENCE [LARGE SCALE GENOMIC DNA]</scope>
    <source>
        <strain evidence="2">Lor287</strain>
    </source>
</reference>
<evidence type="ECO:0000313" key="3">
    <source>
        <dbReference type="Proteomes" id="UP001418222"/>
    </source>
</evidence>
<dbReference type="Proteomes" id="UP001418222">
    <property type="component" value="Unassembled WGS sequence"/>
</dbReference>
<accession>A0AAP0G9K6</accession>
<sequence length="115" mass="12962">MTSEIGGGGSKTFVLYIPTLLLDRLVISLLPKKIDEPTRSHKSKRPPRKISTDSSQDSDDLSGRFLTNSLQEFDLPSGFLTDGLQETNIRKERKIDGSKKIVLPQKYISILWTTR</sequence>
<name>A0AAP0G9K6_9ASPA</name>
<evidence type="ECO:0000256" key="1">
    <source>
        <dbReference type="SAM" id="MobiDB-lite"/>
    </source>
</evidence>
<comment type="caution">
    <text evidence="2">The sequence shown here is derived from an EMBL/GenBank/DDBJ whole genome shotgun (WGS) entry which is preliminary data.</text>
</comment>
<evidence type="ECO:0000313" key="2">
    <source>
        <dbReference type="EMBL" id="KAK8946744.1"/>
    </source>
</evidence>
<dbReference type="EMBL" id="JBBWWQ010000005">
    <property type="protein sequence ID" value="KAK8946744.1"/>
    <property type="molecule type" value="Genomic_DNA"/>
</dbReference>
<proteinExistence type="predicted"/>
<keyword evidence="3" id="KW-1185">Reference proteome</keyword>
<feature type="region of interest" description="Disordered" evidence="1">
    <location>
        <begin position="36"/>
        <end position="63"/>
    </location>
</feature>
<organism evidence="2 3">
    <name type="scientific">Platanthera zijinensis</name>
    <dbReference type="NCBI Taxonomy" id="2320716"/>
    <lineage>
        <taxon>Eukaryota</taxon>
        <taxon>Viridiplantae</taxon>
        <taxon>Streptophyta</taxon>
        <taxon>Embryophyta</taxon>
        <taxon>Tracheophyta</taxon>
        <taxon>Spermatophyta</taxon>
        <taxon>Magnoliopsida</taxon>
        <taxon>Liliopsida</taxon>
        <taxon>Asparagales</taxon>
        <taxon>Orchidaceae</taxon>
        <taxon>Orchidoideae</taxon>
        <taxon>Orchideae</taxon>
        <taxon>Orchidinae</taxon>
        <taxon>Platanthera</taxon>
    </lineage>
</organism>